<dbReference type="Proteomes" id="UP000827092">
    <property type="component" value="Unassembled WGS sequence"/>
</dbReference>
<proteinExistence type="predicted"/>
<dbReference type="AlphaFoldDB" id="A0AAV6VC73"/>
<keyword evidence="2" id="KW-1185">Reference proteome</keyword>
<protein>
    <submittedName>
        <fullName evidence="1">Uncharacterized protein</fullName>
    </submittedName>
</protein>
<name>A0AAV6VC73_9ARAC</name>
<evidence type="ECO:0000313" key="1">
    <source>
        <dbReference type="EMBL" id="KAG8193637.1"/>
    </source>
</evidence>
<sequence length="147" mass="16234">MGLGTAFSCRLAQSTVSPLQSQTCGQTDNLDSSAPYDIPRNRTVAHTAAYMAKSATRVDRLNSEDGTTTLKRTKSDPCLLRLSGIMSIIRGLTVAPSQQTDRFRFLRCCLFRCQLVKYLDCFGMIVRSFGIEFNLMDGLVVFVCLGC</sequence>
<organism evidence="1 2">
    <name type="scientific">Oedothorax gibbosus</name>
    <dbReference type="NCBI Taxonomy" id="931172"/>
    <lineage>
        <taxon>Eukaryota</taxon>
        <taxon>Metazoa</taxon>
        <taxon>Ecdysozoa</taxon>
        <taxon>Arthropoda</taxon>
        <taxon>Chelicerata</taxon>
        <taxon>Arachnida</taxon>
        <taxon>Araneae</taxon>
        <taxon>Araneomorphae</taxon>
        <taxon>Entelegynae</taxon>
        <taxon>Araneoidea</taxon>
        <taxon>Linyphiidae</taxon>
        <taxon>Erigoninae</taxon>
        <taxon>Oedothorax</taxon>
    </lineage>
</organism>
<dbReference type="EMBL" id="JAFNEN010000117">
    <property type="protein sequence ID" value="KAG8193637.1"/>
    <property type="molecule type" value="Genomic_DNA"/>
</dbReference>
<evidence type="ECO:0000313" key="2">
    <source>
        <dbReference type="Proteomes" id="UP000827092"/>
    </source>
</evidence>
<reference evidence="1 2" key="1">
    <citation type="journal article" date="2022" name="Nat. Ecol. Evol.">
        <title>A masculinizing supergene underlies an exaggerated male reproductive morph in a spider.</title>
        <authorList>
            <person name="Hendrickx F."/>
            <person name="De Corte Z."/>
            <person name="Sonet G."/>
            <person name="Van Belleghem S.M."/>
            <person name="Kostlbacher S."/>
            <person name="Vangestel C."/>
        </authorList>
    </citation>
    <scope>NUCLEOTIDE SEQUENCE [LARGE SCALE GENOMIC DNA]</scope>
    <source>
        <strain evidence="1">W744_W776</strain>
    </source>
</reference>
<gene>
    <name evidence="1" type="ORF">JTE90_002893</name>
</gene>
<accession>A0AAV6VC73</accession>
<comment type="caution">
    <text evidence="1">The sequence shown here is derived from an EMBL/GenBank/DDBJ whole genome shotgun (WGS) entry which is preliminary data.</text>
</comment>